<dbReference type="Proteomes" id="UP000530564">
    <property type="component" value="Unassembled WGS sequence"/>
</dbReference>
<feature type="domain" description="Pyrroloquinoline quinone-dependent pyranose dehydrogenase beta-propeller" evidence="2">
    <location>
        <begin position="66"/>
        <end position="284"/>
    </location>
</feature>
<dbReference type="AlphaFoldDB" id="A0A839ZZS7"/>
<dbReference type="Gene3D" id="2.120.10.30">
    <property type="entry name" value="TolB, C-terminal domain"/>
    <property type="match status" value="1"/>
</dbReference>
<dbReference type="RefSeq" id="WP_183773888.1">
    <property type="nucleotide sequence ID" value="NZ_JACIDK010000004.1"/>
</dbReference>
<dbReference type="PANTHER" id="PTHR19328:SF55">
    <property type="entry name" value="BLR6566 PROTEIN"/>
    <property type="match status" value="1"/>
</dbReference>
<evidence type="ECO:0000313" key="4">
    <source>
        <dbReference type="Proteomes" id="UP000530564"/>
    </source>
</evidence>
<keyword evidence="4" id="KW-1185">Reference proteome</keyword>
<accession>A0A839ZZS7</accession>
<dbReference type="InterPro" id="IPR011041">
    <property type="entry name" value="Quinoprot_gluc/sorb_DH_b-prop"/>
</dbReference>
<dbReference type="EMBL" id="JACIDK010000004">
    <property type="protein sequence ID" value="MBB3892125.1"/>
    <property type="molecule type" value="Genomic_DNA"/>
</dbReference>
<dbReference type="InterPro" id="IPR054539">
    <property type="entry name" value="Beta-prop_PDH"/>
</dbReference>
<sequence length="443" mass="46521">MIPLKSALSRVGPPLAALALAACGQGSADPFAGFGATPQLPPPKSSLIPTLNARQAVGWPPGAAPVAPAGFTVTRYAGDLTHPRWLLVMPNGDVLVSEASSEPAKDKGVTAMIANLLQKKAGAIMESPNRITLLRDSDGDGVAEVRSTFAEGLKRPFGMTLTGGKLYVANDDAVVAFPYVDGQTQITGVGEKVFDLPGGPINHHWTKNVVASPDGTKLYATVGSNSNVGENGIENEINRAAVIVYPLPAGPARVFASGLRNPNGLDFEPTTGTPWTAVNERDMLGDDLVPDYMTSLQDGGFYGWPYSYFGQHVDARVKPQRPDLVAKAIVPDYALGSHTASLGLAFYKADAFPARYKGGVFIGQHGSWNRKPPSGYRVVFVPFANGKPSGPPEAFLTGFLDAKDHAQGRPVGVAVDKTGALLVADDVGKAVWRVAPSPTGTSR</sequence>
<feature type="chain" id="PRO_5032272751" evidence="1">
    <location>
        <begin position="29"/>
        <end position="443"/>
    </location>
</feature>
<feature type="domain" description="Pyrroloquinoline quinone-dependent pyranose dehydrogenase beta-propeller" evidence="2">
    <location>
        <begin position="329"/>
        <end position="433"/>
    </location>
</feature>
<organism evidence="3 4">
    <name type="scientific">Phenylobacterium haematophilum</name>
    <dbReference type="NCBI Taxonomy" id="98513"/>
    <lineage>
        <taxon>Bacteria</taxon>
        <taxon>Pseudomonadati</taxon>
        <taxon>Pseudomonadota</taxon>
        <taxon>Alphaproteobacteria</taxon>
        <taxon>Caulobacterales</taxon>
        <taxon>Caulobacteraceae</taxon>
        <taxon>Phenylobacterium</taxon>
    </lineage>
</organism>
<feature type="signal peptide" evidence="1">
    <location>
        <begin position="1"/>
        <end position="28"/>
    </location>
</feature>
<keyword evidence="1" id="KW-0732">Signal</keyword>
<evidence type="ECO:0000313" key="3">
    <source>
        <dbReference type="EMBL" id="MBB3892125.1"/>
    </source>
</evidence>
<protein>
    <submittedName>
        <fullName evidence="3">Glucose/arabinose dehydrogenase</fullName>
    </submittedName>
</protein>
<evidence type="ECO:0000259" key="2">
    <source>
        <dbReference type="Pfam" id="PF22807"/>
    </source>
</evidence>
<dbReference type="PROSITE" id="PS51257">
    <property type="entry name" value="PROKAR_LIPOPROTEIN"/>
    <property type="match status" value="1"/>
</dbReference>
<name>A0A839ZZS7_9CAUL</name>
<dbReference type="InterPro" id="IPR011042">
    <property type="entry name" value="6-blade_b-propeller_TolB-like"/>
</dbReference>
<dbReference type="SUPFAM" id="SSF50952">
    <property type="entry name" value="Soluble quinoprotein glucose dehydrogenase"/>
    <property type="match status" value="1"/>
</dbReference>
<comment type="caution">
    <text evidence="3">The sequence shown here is derived from an EMBL/GenBank/DDBJ whole genome shotgun (WGS) entry which is preliminary data.</text>
</comment>
<gene>
    <name evidence="3" type="ORF">GGQ61_002858</name>
</gene>
<evidence type="ECO:0000256" key="1">
    <source>
        <dbReference type="SAM" id="SignalP"/>
    </source>
</evidence>
<dbReference type="PANTHER" id="PTHR19328">
    <property type="entry name" value="HEDGEHOG-INTERACTING PROTEIN"/>
    <property type="match status" value="1"/>
</dbReference>
<reference evidence="3 4" key="1">
    <citation type="submission" date="2020-08" db="EMBL/GenBank/DDBJ databases">
        <title>Genomic Encyclopedia of Type Strains, Phase IV (KMG-IV): sequencing the most valuable type-strain genomes for metagenomic binning, comparative biology and taxonomic classification.</title>
        <authorList>
            <person name="Goeker M."/>
        </authorList>
    </citation>
    <scope>NUCLEOTIDE SEQUENCE [LARGE SCALE GENOMIC DNA]</scope>
    <source>
        <strain evidence="3 4">DSM 21793</strain>
    </source>
</reference>
<proteinExistence type="predicted"/>
<dbReference type="Pfam" id="PF22807">
    <property type="entry name" value="TrAA12"/>
    <property type="match status" value="2"/>
</dbReference>